<feature type="domain" description="SHSP" evidence="4">
    <location>
        <begin position="52"/>
        <end position="154"/>
    </location>
</feature>
<dbReference type="InterPro" id="IPR044587">
    <property type="entry name" value="HSP21-like"/>
</dbReference>
<dbReference type="Pfam" id="PF00011">
    <property type="entry name" value="HSP20"/>
    <property type="match status" value="1"/>
</dbReference>
<sequence length="154" mass="18273">MDMSDEERRRREGEGERRDIFDVIEEMDRRMRRIMERALSSMIMDVDEQLYDIERRELKPLTQISETDEEVIVTLDIPCASKESIELKATEDTLFIRARMDRCITFSNVEFENYSKSVRLPARVEPKYARASFRNGILQVRLPKKFEGSEISIE</sequence>
<reference evidence="6" key="1">
    <citation type="submission" date="2018-01" db="EMBL/GenBank/DDBJ databases">
        <authorList>
            <person name="Kerou L M."/>
        </authorList>
    </citation>
    <scope>NUCLEOTIDE SEQUENCE [LARGE SCALE GENOMIC DNA]</scope>
    <source>
        <strain evidence="6">SCU2</strain>
    </source>
</reference>
<gene>
    <name evidence="5" type="ORF">NCAV_0039</name>
</gene>
<dbReference type="KEGG" id="ncv:NCAV_0039"/>
<keyword evidence="1 5" id="KW-0346">Stress response</keyword>
<evidence type="ECO:0000256" key="1">
    <source>
        <dbReference type="ARBA" id="ARBA00023016"/>
    </source>
</evidence>
<evidence type="ECO:0000313" key="5">
    <source>
        <dbReference type="EMBL" id="SPC33239.1"/>
    </source>
</evidence>
<dbReference type="InterPro" id="IPR008978">
    <property type="entry name" value="HSP20-like_chaperone"/>
</dbReference>
<accession>A0A2K5ANR0</accession>
<dbReference type="Gene3D" id="2.60.40.790">
    <property type="match status" value="1"/>
</dbReference>
<dbReference type="PROSITE" id="PS01031">
    <property type="entry name" value="SHSP"/>
    <property type="match status" value="1"/>
</dbReference>
<evidence type="ECO:0000256" key="3">
    <source>
        <dbReference type="RuleBase" id="RU003616"/>
    </source>
</evidence>
<keyword evidence="6" id="KW-1185">Reference proteome</keyword>
<dbReference type="InterPro" id="IPR002068">
    <property type="entry name" value="A-crystallin/Hsp20_dom"/>
</dbReference>
<evidence type="ECO:0000313" key="6">
    <source>
        <dbReference type="Proteomes" id="UP000236248"/>
    </source>
</evidence>
<protein>
    <submittedName>
        <fullName evidence="5">Putative Small heat shock protein HSP16.5</fullName>
    </submittedName>
</protein>
<dbReference type="Proteomes" id="UP000236248">
    <property type="component" value="Chromosome NCAV"/>
</dbReference>
<evidence type="ECO:0000259" key="4">
    <source>
        <dbReference type="PROSITE" id="PS01031"/>
    </source>
</evidence>
<dbReference type="EMBL" id="LT981265">
    <property type="protein sequence ID" value="SPC33239.1"/>
    <property type="molecule type" value="Genomic_DNA"/>
</dbReference>
<name>A0A2K5ANR0_9ARCH</name>
<evidence type="ECO:0000256" key="2">
    <source>
        <dbReference type="PROSITE-ProRule" id="PRU00285"/>
    </source>
</evidence>
<organism evidence="5 6">
    <name type="scientific">Candidatus Nitrosocaldus cavascurensis</name>
    <dbReference type="NCBI Taxonomy" id="2058097"/>
    <lineage>
        <taxon>Archaea</taxon>
        <taxon>Nitrososphaerota</taxon>
        <taxon>Nitrososphaeria</taxon>
        <taxon>Candidatus Nitrosocaldales</taxon>
        <taxon>Candidatus Nitrosocaldaceae</taxon>
        <taxon>Candidatus Nitrosocaldus</taxon>
    </lineage>
</organism>
<dbReference type="AlphaFoldDB" id="A0A2K5ANR0"/>
<dbReference type="GO" id="GO:0009408">
    <property type="term" value="P:response to heat"/>
    <property type="evidence" value="ECO:0007669"/>
    <property type="project" value="InterPro"/>
</dbReference>
<dbReference type="PANTHER" id="PTHR46733:SF4">
    <property type="entry name" value="HEAT SHOCK PROTEIN 21, CHLOROPLASTIC"/>
    <property type="match status" value="1"/>
</dbReference>
<dbReference type="CDD" id="cd06464">
    <property type="entry name" value="ACD_sHsps-like"/>
    <property type="match status" value="1"/>
</dbReference>
<dbReference type="SUPFAM" id="SSF49764">
    <property type="entry name" value="HSP20-like chaperones"/>
    <property type="match status" value="1"/>
</dbReference>
<dbReference type="PANTHER" id="PTHR46733">
    <property type="entry name" value="26.5 KDA HEAT SHOCK PROTEIN, MITOCHONDRIAL"/>
    <property type="match status" value="1"/>
</dbReference>
<proteinExistence type="inferred from homology"/>
<comment type="similarity">
    <text evidence="2 3">Belongs to the small heat shock protein (HSP20) family.</text>
</comment>